<evidence type="ECO:0000256" key="4">
    <source>
        <dbReference type="ARBA" id="ARBA00022679"/>
    </source>
</evidence>
<dbReference type="PANTHER" id="PTHR43025:SF3">
    <property type="entry name" value="MONOGALACTOSYLDIACYLGLYCEROL SYNTHASE 1, CHLOROPLASTIC"/>
    <property type="match status" value="1"/>
</dbReference>
<evidence type="ECO:0000256" key="2">
    <source>
        <dbReference type="ARBA" id="ARBA00006962"/>
    </source>
</evidence>
<dbReference type="PANTHER" id="PTHR43025">
    <property type="entry name" value="MONOGALACTOSYLDIACYLGLYCEROL SYNTHASE"/>
    <property type="match status" value="1"/>
</dbReference>
<comment type="subcellular location">
    <subcellularLocation>
        <location evidence="1">Membrane</location>
    </subcellularLocation>
</comment>
<feature type="domain" description="Diacylglycerol glucosyltransferase N-terminal" evidence="6">
    <location>
        <begin position="62"/>
        <end position="226"/>
    </location>
</feature>
<dbReference type="InterPro" id="IPR009695">
    <property type="entry name" value="Diacylglyc_glucosyltr_N"/>
</dbReference>
<name>A0A2V4VQ80_PAEBA</name>
<feature type="domain" description="Glycosyl transferase family 28 C-terminal" evidence="5">
    <location>
        <begin position="269"/>
        <end position="390"/>
    </location>
</feature>
<reference evidence="7 8" key="1">
    <citation type="submission" date="2018-06" db="EMBL/GenBank/DDBJ databases">
        <title>Genomic Encyclopedia of Type Strains, Phase III (KMG-III): the genomes of soil and plant-associated and newly described type strains.</title>
        <authorList>
            <person name="Whitman W."/>
        </authorList>
    </citation>
    <scope>NUCLEOTIDE SEQUENCE [LARGE SCALE GENOMIC DNA]</scope>
    <source>
        <strain evidence="7 8">CECT 7022</strain>
    </source>
</reference>
<dbReference type="AlphaFoldDB" id="A0A2V4VQ80"/>
<accession>A0A2V4VQ80</accession>
<dbReference type="SUPFAM" id="SSF53756">
    <property type="entry name" value="UDP-Glycosyltransferase/glycogen phosphorylase"/>
    <property type="match status" value="1"/>
</dbReference>
<evidence type="ECO:0000313" key="7">
    <source>
        <dbReference type="EMBL" id="PYE48464.1"/>
    </source>
</evidence>
<dbReference type="Proteomes" id="UP000247790">
    <property type="component" value="Unassembled WGS sequence"/>
</dbReference>
<dbReference type="GO" id="GO:0009247">
    <property type="term" value="P:glycolipid biosynthetic process"/>
    <property type="evidence" value="ECO:0007669"/>
    <property type="project" value="InterPro"/>
</dbReference>
<keyword evidence="4 7" id="KW-0808">Transferase</keyword>
<dbReference type="Gene3D" id="3.40.50.2000">
    <property type="entry name" value="Glycogen Phosphorylase B"/>
    <property type="match status" value="1"/>
</dbReference>
<keyword evidence="3" id="KW-0328">Glycosyltransferase</keyword>
<organism evidence="7 8">
    <name type="scientific">Paenibacillus barcinonensis</name>
    <dbReference type="NCBI Taxonomy" id="198119"/>
    <lineage>
        <taxon>Bacteria</taxon>
        <taxon>Bacillati</taxon>
        <taxon>Bacillota</taxon>
        <taxon>Bacilli</taxon>
        <taxon>Bacillales</taxon>
        <taxon>Paenibacillaceae</taxon>
        <taxon>Paenibacillus</taxon>
    </lineage>
</organism>
<dbReference type="GO" id="GO:0016758">
    <property type="term" value="F:hexosyltransferase activity"/>
    <property type="evidence" value="ECO:0007669"/>
    <property type="project" value="InterPro"/>
</dbReference>
<comment type="similarity">
    <text evidence="2">Belongs to the glycosyltransferase 28 family.</text>
</comment>
<evidence type="ECO:0000313" key="8">
    <source>
        <dbReference type="Proteomes" id="UP000247790"/>
    </source>
</evidence>
<evidence type="ECO:0000259" key="5">
    <source>
        <dbReference type="Pfam" id="PF04101"/>
    </source>
</evidence>
<dbReference type="Pfam" id="PF04101">
    <property type="entry name" value="Glyco_tran_28_C"/>
    <property type="match status" value="1"/>
</dbReference>
<evidence type="ECO:0000259" key="6">
    <source>
        <dbReference type="Pfam" id="PF06925"/>
    </source>
</evidence>
<protein>
    <submittedName>
        <fullName evidence="7">Processive 1,2-diacylglycerol beta-glucosyltransferase</fullName>
    </submittedName>
</protein>
<comment type="caution">
    <text evidence="7">The sequence shown here is derived from an EMBL/GenBank/DDBJ whole genome shotgun (WGS) entry which is preliminary data.</text>
</comment>
<evidence type="ECO:0000256" key="1">
    <source>
        <dbReference type="ARBA" id="ARBA00004370"/>
    </source>
</evidence>
<gene>
    <name evidence="7" type="ORF">DFQ00_10855</name>
</gene>
<proteinExistence type="inferred from homology"/>
<dbReference type="EMBL" id="QJSW01000008">
    <property type="protein sequence ID" value="PYE48464.1"/>
    <property type="molecule type" value="Genomic_DNA"/>
</dbReference>
<sequence>MIPYFFVYSCNTTLAAPSQVYSRSQLLYIKIQIKFKLKLMNKGELMRKPRVLLLSEGFGTGHTQAAHALAHGIKKVSPHVHSRVIELGKFLNPTVAPLIFTAYRKTLSVQPKLVSLLYRTQYNKSLNGFTKLALHRIFYTQTAQVIAQLRPDIVICTHPFPNAVISRLKRQGLNIPLYTLITDYDVHGTWINPEVNKYLVSTPQVQDMLEVRGVPASQIQITGIPVHPDFWETGDKVKLRTEMGLHNMPTALLMGGGWGLSFDEEHMKALASWADRVQLVFCLGSNQKMVDKMKENTCFQHPNIRILGYTREVSKLMDVSDVLITKPGGMTCTEAMAKGLPMLFIPPHPGQEEENCEYFVQAGYGQIIDSADIITNCFQELCDGQHDQETTPHRRDYQPGTSAAYDPTLCAQAVHDLLFPATTEVTTASPERFKAGISTRPLSGTRLPL</sequence>
<dbReference type="InterPro" id="IPR050519">
    <property type="entry name" value="Glycosyltransf_28_UgtP"/>
</dbReference>
<dbReference type="InterPro" id="IPR007235">
    <property type="entry name" value="Glyco_trans_28_C"/>
</dbReference>
<evidence type="ECO:0000256" key="3">
    <source>
        <dbReference type="ARBA" id="ARBA00022676"/>
    </source>
</evidence>
<dbReference type="Pfam" id="PF06925">
    <property type="entry name" value="MGDG_synth"/>
    <property type="match status" value="1"/>
</dbReference>
<dbReference type="GO" id="GO:0016020">
    <property type="term" value="C:membrane"/>
    <property type="evidence" value="ECO:0007669"/>
    <property type="project" value="UniProtKB-SubCell"/>
</dbReference>